<dbReference type="InterPro" id="IPR002586">
    <property type="entry name" value="CobQ/CobB/MinD/ParA_Nub-bd_dom"/>
</dbReference>
<dbReference type="Pfam" id="PF01656">
    <property type="entry name" value="CbiA"/>
    <property type="match status" value="1"/>
</dbReference>
<evidence type="ECO:0000313" key="2">
    <source>
        <dbReference type="EMBL" id="QJB01188.1"/>
    </source>
</evidence>
<feature type="domain" description="CobQ/CobB/MinD/ParA nucleotide binding" evidence="1">
    <location>
        <begin position="13"/>
        <end position="180"/>
    </location>
</feature>
<dbReference type="AlphaFoldDB" id="A0A6M3M110"/>
<dbReference type="PANTHER" id="PTHR13696:SF99">
    <property type="entry name" value="COBYRINIC ACID AC-DIAMIDE SYNTHASE"/>
    <property type="match status" value="1"/>
</dbReference>
<dbReference type="SUPFAM" id="SSF52540">
    <property type="entry name" value="P-loop containing nucleoside triphosphate hydrolases"/>
    <property type="match status" value="1"/>
</dbReference>
<organism evidence="2">
    <name type="scientific">viral metagenome</name>
    <dbReference type="NCBI Taxonomy" id="1070528"/>
    <lineage>
        <taxon>unclassified sequences</taxon>
        <taxon>metagenomes</taxon>
        <taxon>organismal metagenomes</taxon>
    </lineage>
</organism>
<dbReference type="CDD" id="cd02042">
    <property type="entry name" value="ParAB_family"/>
    <property type="match status" value="1"/>
</dbReference>
<dbReference type="InterPro" id="IPR050678">
    <property type="entry name" value="DNA_Partitioning_ATPase"/>
</dbReference>
<name>A0A6M3M110_9ZZZZ</name>
<dbReference type="PIRSF" id="PIRSF009320">
    <property type="entry name" value="Nuc_binding_HP_1000"/>
    <property type="match status" value="1"/>
</dbReference>
<dbReference type="EMBL" id="MT143895">
    <property type="protein sequence ID" value="QJB05118.1"/>
    <property type="molecule type" value="Genomic_DNA"/>
</dbReference>
<accession>A0A6M3M110</accession>
<dbReference type="InterPro" id="IPR027417">
    <property type="entry name" value="P-loop_NTPase"/>
</dbReference>
<gene>
    <name evidence="2" type="ORF">MM171A00126_0028</name>
    <name evidence="3" type="ORF">MM171B00120_0014</name>
</gene>
<dbReference type="PANTHER" id="PTHR13696">
    <property type="entry name" value="P-LOOP CONTAINING NUCLEOSIDE TRIPHOSPHATE HYDROLASE"/>
    <property type="match status" value="1"/>
</dbReference>
<sequence length="207" mass="22296">MGTVLMKKIGLWTQKGGAGKSTSAVTLAGALAQKHRVALIDTDPQGSVSRWVEIAQLPSTLEIFTAERLSDLKGLSGFDYAVIDTKGELSAEALPYLDMALLPCAPSIFDIWAAADSIELMKAHQAHRPEFIAALYVNRLDQNTLLGRDIAEALSGYCLPVLSVPLCDRIGYPTAIARGRTPTRSGDSAIRLESLRFAEAVKKLLEA</sequence>
<evidence type="ECO:0000259" key="1">
    <source>
        <dbReference type="Pfam" id="PF01656"/>
    </source>
</evidence>
<proteinExistence type="predicted"/>
<evidence type="ECO:0000313" key="3">
    <source>
        <dbReference type="EMBL" id="QJB05118.1"/>
    </source>
</evidence>
<protein>
    <submittedName>
        <fullName evidence="2">Putative cobalamin biosynthesis domain contining protein</fullName>
    </submittedName>
</protein>
<dbReference type="Gene3D" id="3.40.50.300">
    <property type="entry name" value="P-loop containing nucleotide triphosphate hydrolases"/>
    <property type="match status" value="1"/>
</dbReference>
<reference evidence="2" key="1">
    <citation type="submission" date="2020-03" db="EMBL/GenBank/DDBJ databases">
        <title>The deep terrestrial virosphere.</title>
        <authorList>
            <person name="Holmfeldt K."/>
            <person name="Nilsson E."/>
            <person name="Simone D."/>
            <person name="Lopez-Fernandez M."/>
            <person name="Wu X."/>
            <person name="de Brujin I."/>
            <person name="Lundin D."/>
            <person name="Andersson A."/>
            <person name="Bertilsson S."/>
            <person name="Dopson M."/>
        </authorList>
    </citation>
    <scope>NUCLEOTIDE SEQUENCE</scope>
    <source>
        <strain evidence="2">MM171A00126</strain>
        <strain evidence="3">MM171B00120</strain>
    </source>
</reference>
<dbReference type="EMBL" id="MT143706">
    <property type="protein sequence ID" value="QJB01188.1"/>
    <property type="molecule type" value="Genomic_DNA"/>
</dbReference>